<name>A0A7W5ZKI6_9BACT</name>
<keyword evidence="5" id="KW-1185">Reference proteome</keyword>
<protein>
    <submittedName>
        <fullName evidence="4">GNAT superfamily N-acetyltransferase</fullName>
    </submittedName>
</protein>
<dbReference type="CDD" id="cd04301">
    <property type="entry name" value="NAT_SF"/>
    <property type="match status" value="1"/>
</dbReference>
<evidence type="ECO:0000256" key="2">
    <source>
        <dbReference type="ARBA" id="ARBA00023315"/>
    </source>
</evidence>
<proteinExistence type="predicted"/>
<organism evidence="4 5">
    <name type="scientific">Runella defluvii</name>
    <dbReference type="NCBI Taxonomy" id="370973"/>
    <lineage>
        <taxon>Bacteria</taxon>
        <taxon>Pseudomonadati</taxon>
        <taxon>Bacteroidota</taxon>
        <taxon>Cytophagia</taxon>
        <taxon>Cytophagales</taxon>
        <taxon>Spirosomataceae</taxon>
        <taxon>Runella</taxon>
    </lineage>
</organism>
<evidence type="ECO:0000313" key="5">
    <source>
        <dbReference type="Proteomes" id="UP000541352"/>
    </source>
</evidence>
<reference evidence="4 5" key="1">
    <citation type="submission" date="2020-08" db="EMBL/GenBank/DDBJ databases">
        <title>Genomic Encyclopedia of Type Strains, Phase IV (KMG-IV): sequencing the most valuable type-strain genomes for metagenomic binning, comparative biology and taxonomic classification.</title>
        <authorList>
            <person name="Goeker M."/>
        </authorList>
    </citation>
    <scope>NUCLEOTIDE SEQUENCE [LARGE SCALE GENOMIC DNA]</scope>
    <source>
        <strain evidence="4 5">DSM 17976</strain>
    </source>
</reference>
<accession>A0A7W5ZKI6</accession>
<dbReference type="AlphaFoldDB" id="A0A7W5ZKI6"/>
<dbReference type="Gene3D" id="3.40.630.30">
    <property type="match status" value="1"/>
</dbReference>
<evidence type="ECO:0000259" key="3">
    <source>
        <dbReference type="PROSITE" id="PS51186"/>
    </source>
</evidence>
<keyword evidence="2" id="KW-0012">Acyltransferase</keyword>
<dbReference type="PROSITE" id="PS51186">
    <property type="entry name" value="GNAT"/>
    <property type="match status" value="1"/>
</dbReference>
<evidence type="ECO:0000313" key="4">
    <source>
        <dbReference type="EMBL" id="MBB3838568.1"/>
    </source>
</evidence>
<dbReference type="RefSeq" id="WP_183974158.1">
    <property type="nucleotide sequence ID" value="NZ_JACIBY010000005.1"/>
</dbReference>
<comment type="caution">
    <text evidence="4">The sequence shown here is derived from an EMBL/GenBank/DDBJ whole genome shotgun (WGS) entry which is preliminary data.</text>
</comment>
<dbReference type="InterPro" id="IPR000182">
    <property type="entry name" value="GNAT_dom"/>
</dbReference>
<dbReference type="Proteomes" id="UP000541352">
    <property type="component" value="Unassembled WGS sequence"/>
</dbReference>
<keyword evidence="1 4" id="KW-0808">Transferase</keyword>
<evidence type="ECO:0000256" key="1">
    <source>
        <dbReference type="ARBA" id="ARBA00022679"/>
    </source>
</evidence>
<dbReference type="Pfam" id="PF13673">
    <property type="entry name" value="Acetyltransf_10"/>
    <property type="match status" value="1"/>
</dbReference>
<gene>
    <name evidence="4" type="ORF">FHS57_002574</name>
</gene>
<sequence>MIQEISPAQTYPLRHQVLWPDKPVEFVKVPDDEQGIHLGYFLDEKLVSVISLFVDEHKIARFRKFATHPDIQRKGIGSQLLKATFERAQSAGASTLWCDARLDAQPFYERFGMKPEGEVFHKGTIPYIKMSTTL</sequence>
<dbReference type="EMBL" id="JACIBY010000005">
    <property type="protein sequence ID" value="MBB3838568.1"/>
    <property type="molecule type" value="Genomic_DNA"/>
</dbReference>
<dbReference type="SUPFAM" id="SSF55729">
    <property type="entry name" value="Acyl-CoA N-acyltransferases (Nat)"/>
    <property type="match status" value="1"/>
</dbReference>
<dbReference type="PANTHER" id="PTHR43420">
    <property type="entry name" value="ACETYLTRANSFERASE"/>
    <property type="match status" value="1"/>
</dbReference>
<dbReference type="InterPro" id="IPR016181">
    <property type="entry name" value="Acyl_CoA_acyltransferase"/>
</dbReference>
<dbReference type="GO" id="GO:0016747">
    <property type="term" value="F:acyltransferase activity, transferring groups other than amino-acyl groups"/>
    <property type="evidence" value="ECO:0007669"/>
    <property type="project" value="InterPro"/>
</dbReference>
<feature type="domain" description="N-acetyltransferase" evidence="3">
    <location>
        <begin position="1"/>
        <end position="134"/>
    </location>
</feature>
<dbReference type="InterPro" id="IPR050680">
    <property type="entry name" value="YpeA/RimI_acetyltransf"/>
</dbReference>